<dbReference type="OrthoDB" id="7888869at2"/>
<reference evidence="3 4" key="1">
    <citation type="submission" date="2019-07" db="EMBL/GenBank/DDBJ databases">
        <title>Whole genome shotgun sequence of Microbacterium aerolatum NBRC 103071.</title>
        <authorList>
            <person name="Hosoyama A."/>
            <person name="Uohara A."/>
            <person name="Ohji S."/>
            <person name="Ichikawa N."/>
        </authorList>
    </citation>
    <scope>NUCLEOTIDE SEQUENCE [LARGE SCALE GENOMIC DNA]</scope>
    <source>
        <strain evidence="3 4">NBRC 103071</strain>
    </source>
</reference>
<dbReference type="AlphaFoldDB" id="A0A511ADQ8"/>
<dbReference type="RefSeq" id="WP_147038147.1">
    <property type="nucleotide sequence ID" value="NZ_BJUW01000002.1"/>
</dbReference>
<dbReference type="PROSITE" id="PS51257">
    <property type="entry name" value="PROKAR_LIPOPROTEIN"/>
    <property type="match status" value="1"/>
</dbReference>
<dbReference type="Proteomes" id="UP000321225">
    <property type="component" value="Unassembled WGS sequence"/>
</dbReference>
<dbReference type="PANTHER" id="PTHR30290:SF65">
    <property type="entry name" value="MONOACYL PHOSPHATIDYLINOSITOL TETRAMANNOSIDE-BINDING PROTEIN LPQW-RELATED"/>
    <property type="match status" value="1"/>
</dbReference>
<keyword evidence="2" id="KW-0732">Signal</keyword>
<dbReference type="GO" id="GO:1904680">
    <property type="term" value="F:peptide transmembrane transporter activity"/>
    <property type="evidence" value="ECO:0007669"/>
    <property type="project" value="TreeGrafter"/>
</dbReference>
<keyword evidence="4" id="KW-1185">Reference proteome</keyword>
<gene>
    <name evidence="3" type="ORF">MAE01_06890</name>
</gene>
<feature type="region of interest" description="Disordered" evidence="1">
    <location>
        <begin position="130"/>
        <end position="151"/>
    </location>
</feature>
<feature type="compositionally biased region" description="Acidic residues" evidence="1">
    <location>
        <begin position="130"/>
        <end position="145"/>
    </location>
</feature>
<name>A0A511ADQ8_9MICO</name>
<keyword evidence="3" id="KW-0449">Lipoprotein</keyword>
<evidence type="ECO:0000256" key="2">
    <source>
        <dbReference type="SAM" id="SignalP"/>
    </source>
</evidence>
<dbReference type="PANTHER" id="PTHR30290">
    <property type="entry name" value="PERIPLASMIC BINDING COMPONENT OF ABC TRANSPORTER"/>
    <property type="match status" value="1"/>
</dbReference>
<dbReference type="EMBL" id="BJUW01000002">
    <property type="protein sequence ID" value="GEK85513.1"/>
    <property type="molecule type" value="Genomic_DNA"/>
</dbReference>
<feature type="signal peptide" evidence="2">
    <location>
        <begin position="1"/>
        <end position="27"/>
    </location>
</feature>
<evidence type="ECO:0000313" key="4">
    <source>
        <dbReference type="Proteomes" id="UP000321225"/>
    </source>
</evidence>
<protein>
    <submittedName>
        <fullName evidence="3">Putative lipoprotein</fullName>
    </submittedName>
</protein>
<dbReference type="SUPFAM" id="SSF53850">
    <property type="entry name" value="Periplasmic binding protein-like II"/>
    <property type="match status" value="1"/>
</dbReference>
<proteinExistence type="predicted"/>
<accession>A0A511ADQ8</accession>
<evidence type="ECO:0000313" key="3">
    <source>
        <dbReference type="EMBL" id="GEK85513.1"/>
    </source>
</evidence>
<sequence length="572" mass="59311">MRAGHRRAAPLAALAALMLAGCTPALPESVVPGTEITVGWNGELTSTNAAAAPTPGNVDVAEAIRGDFGDVIEGEFVPDEGFGTVTIVSDDPFTVRYDLAEPVWSDGIPLDAADLLLGWADTVGLLPAEAGEDGAADDAGAEDAADPPAPPKIDEFARTIDATWPTPRMDWQTAVKASVPAHVVGARAFGIDDAMEAKQAVIDAIQDEDAAALAEIAEVWNAGFELEDGAQAPAELLLSSGPFQIDDITTDEDGQGVTLVPNTSYRGLVTAKVARIDLVPGGDDPLADIGDRLDVVQLRPTAANREPVRELERVDFTVNTSHDGTVWSVQLNPAGVFGGAPARAAFLRALPASALVERGGGEWASAYTASTSMVSAPGSRAYDIVAEDSGFTAALGTPADDAAVDRESAGVAAGSRVCVLYDRSSEFAVGAFAALRDAAAEAGWGVTDCGSDDYQAALEQRSWNAVIARVRIPQSAAQIADQWGTEGTASLTRNADADRDALIAQLSQTTDVYEAREVRAQIEATIVRAAVALPIAANPQLTVIDRGVTGVSTRNGADASLTSGMTQWEVVP</sequence>
<feature type="chain" id="PRO_5039034643" evidence="2">
    <location>
        <begin position="28"/>
        <end position="572"/>
    </location>
</feature>
<evidence type="ECO:0000256" key="1">
    <source>
        <dbReference type="SAM" id="MobiDB-lite"/>
    </source>
</evidence>
<dbReference type="Gene3D" id="3.90.76.10">
    <property type="entry name" value="Dipeptide-binding Protein, Domain 1"/>
    <property type="match status" value="1"/>
</dbReference>
<dbReference type="GO" id="GO:0015833">
    <property type="term" value="P:peptide transport"/>
    <property type="evidence" value="ECO:0007669"/>
    <property type="project" value="TreeGrafter"/>
</dbReference>
<dbReference type="Gene3D" id="3.10.105.10">
    <property type="entry name" value="Dipeptide-binding Protein, Domain 3"/>
    <property type="match status" value="1"/>
</dbReference>
<dbReference type="InterPro" id="IPR039424">
    <property type="entry name" value="SBP_5"/>
</dbReference>
<organism evidence="3 4">
    <name type="scientific">Microbacterium aerolatum</name>
    <dbReference type="NCBI Taxonomy" id="153731"/>
    <lineage>
        <taxon>Bacteria</taxon>
        <taxon>Bacillati</taxon>
        <taxon>Actinomycetota</taxon>
        <taxon>Actinomycetes</taxon>
        <taxon>Micrococcales</taxon>
        <taxon>Microbacteriaceae</taxon>
        <taxon>Microbacterium</taxon>
    </lineage>
</organism>
<comment type="caution">
    <text evidence="3">The sequence shown here is derived from an EMBL/GenBank/DDBJ whole genome shotgun (WGS) entry which is preliminary data.</text>
</comment>
<dbReference type="Gene3D" id="3.40.190.10">
    <property type="entry name" value="Periplasmic binding protein-like II"/>
    <property type="match status" value="1"/>
</dbReference>